<sequence length="94" mass="10517">MLGKVFFYHLKLSEDPTNIEDEKVDVSFGIVKHKQASKSEEKERRKATTALSDTANGGRGSDKQGYLTHRVVINMNVEGVVHFISVEKDLVAKL</sequence>
<dbReference type="EMBL" id="JACTNZ010000004">
    <property type="protein sequence ID" value="KAG5553072.1"/>
    <property type="molecule type" value="Genomic_DNA"/>
</dbReference>
<reference evidence="2" key="1">
    <citation type="submission" date="2020-08" db="EMBL/GenBank/DDBJ databases">
        <title>Plant Genome Project.</title>
        <authorList>
            <person name="Zhang R.-G."/>
        </authorList>
    </citation>
    <scope>NUCLEOTIDE SEQUENCE</scope>
    <source>
        <strain evidence="2">WSP0</strain>
        <tissue evidence="2">Leaf</tissue>
    </source>
</reference>
<dbReference type="Proteomes" id="UP000823749">
    <property type="component" value="Chromosome 4"/>
</dbReference>
<evidence type="ECO:0000256" key="1">
    <source>
        <dbReference type="SAM" id="MobiDB-lite"/>
    </source>
</evidence>
<evidence type="ECO:0000313" key="3">
    <source>
        <dbReference type="Proteomes" id="UP000823749"/>
    </source>
</evidence>
<dbReference type="AlphaFoldDB" id="A0AAV6KKI4"/>
<name>A0AAV6KKI4_9ERIC</name>
<organism evidence="2 3">
    <name type="scientific">Rhododendron griersonianum</name>
    <dbReference type="NCBI Taxonomy" id="479676"/>
    <lineage>
        <taxon>Eukaryota</taxon>
        <taxon>Viridiplantae</taxon>
        <taxon>Streptophyta</taxon>
        <taxon>Embryophyta</taxon>
        <taxon>Tracheophyta</taxon>
        <taxon>Spermatophyta</taxon>
        <taxon>Magnoliopsida</taxon>
        <taxon>eudicotyledons</taxon>
        <taxon>Gunneridae</taxon>
        <taxon>Pentapetalae</taxon>
        <taxon>asterids</taxon>
        <taxon>Ericales</taxon>
        <taxon>Ericaceae</taxon>
        <taxon>Ericoideae</taxon>
        <taxon>Rhodoreae</taxon>
        <taxon>Rhododendron</taxon>
    </lineage>
</organism>
<gene>
    <name evidence="2" type="ORF">RHGRI_011062</name>
</gene>
<proteinExistence type="predicted"/>
<protein>
    <submittedName>
        <fullName evidence="2">Uncharacterized protein</fullName>
    </submittedName>
</protein>
<comment type="caution">
    <text evidence="2">The sequence shown here is derived from an EMBL/GenBank/DDBJ whole genome shotgun (WGS) entry which is preliminary data.</text>
</comment>
<keyword evidence="3" id="KW-1185">Reference proteome</keyword>
<feature type="region of interest" description="Disordered" evidence="1">
    <location>
        <begin position="36"/>
        <end position="64"/>
    </location>
</feature>
<accession>A0AAV6KKI4</accession>
<feature type="compositionally biased region" description="Basic and acidic residues" evidence="1">
    <location>
        <begin position="37"/>
        <end position="46"/>
    </location>
</feature>
<evidence type="ECO:0000313" key="2">
    <source>
        <dbReference type="EMBL" id="KAG5553072.1"/>
    </source>
</evidence>